<keyword evidence="1" id="KW-0175">Coiled coil</keyword>
<evidence type="ECO:0000256" key="2">
    <source>
        <dbReference type="SAM" id="Phobius"/>
    </source>
</evidence>
<dbReference type="STRING" id="633813.SAMN04488087_0414"/>
<keyword evidence="4" id="KW-1185">Reference proteome</keyword>
<name>A0A1M6Q0M7_9BACT</name>
<dbReference type="Proteomes" id="UP000185812">
    <property type="component" value="Unassembled WGS sequence"/>
</dbReference>
<dbReference type="AlphaFoldDB" id="A0A1M6Q0M7"/>
<organism evidence="3 4">
    <name type="scientific">Rhodothermus profundi</name>
    <dbReference type="NCBI Taxonomy" id="633813"/>
    <lineage>
        <taxon>Bacteria</taxon>
        <taxon>Pseudomonadati</taxon>
        <taxon>Rhodothermota</taxon>
        <taxon>Rhodothermia</taxon>
        <taxon>Rhodothermales</taxon>
        <taxon>Rhodothermaceae</taxon>
        <taxon>Rhodothermus</taxon>
    </lineage>
</organism>
<dbReference type="OrthoDB" id="10008281at2"/>
<proteinExistence type="predicted"/>
<dbReference type="RefSeq" id="WP_072714286.1">
    <property type="nucleotide sequence ID" value="NZ_FRAU01000001.1"/>
</dbReference>
<reference evidence="4" key="1">
    <citation type="submission" date="2016-11" db="EMBL/GenBank/DDBJ databases">
        <authorList>
            <person name="Varghese N."/>
            <person name="Submissions S."/>
        </authorList>
    </citation>
    <scope>NUCLEOTIDE SEQUENCE [LARGE SCALE GENOMIC DNA]</scope>
    <source>
        <strain evidence="4">DSM 22212</strain>
    </source>
</reference>
<dbReference type="EMBL" id="FRAU01000001">
    <property type="protein sequence ID" value="SHK13734.1"/>
    <property type="molecule type" value="Genomic_DNA"/>
</dbReference>
<evidence type="ECO:0000256" key="1">
    <source>
        <dbReference type="SAM" id="Coils"/>
    </source>
</evidence>
<keyword evidence="2" id="KW-1133">Transmembrane helix</keyword>
<evidence type="ECO:0000313" key="3">
    <source>
        <dbReference type="EMBL" id="SHK13734.1"/>
    </source>
</evidence>
<keyword evidence="2" id="KW-0812">Transmembrane</keyword>
<sequence>MKTETTSTETSRRPTSRAEVEAALQARAQAIEADLEALHEEIRQMGQSVRETLWNHPLISVGGSLAAGLLVGWLLGGLGRNRRARLSRRHRALVTAYVEALVAEAQKAARRGRNPETAIRRALEERVPLVVVQEDTARKKGPVRTLIGAMLGLAGSALSAALSRVLTEIVVEVFAEEQKKGPIEEAAAEV</sequence>
<protein>
    <recommendedName>
        <fullName evidence="5">DUF3618 domain-containing protein</fullName>
    </recommendedName>
</protein>
<keyword evidence="2" id="KW-0472">Membrane</keyword>
<feature type="coiled-coil region" evidence="1">
    <location>
        <begin position="21"/>
        <end position="48"/>
    </location>
</feature>
<feature type="transmembrane region" description="Helical" evidence="2">
    <location>
        <begin position="58"/>
        <end position="79"/>
    </location>
</feature>
<accession>A0A1M6Q0M7</accession>
<evidence type="ECO:0008006" key="5">
    <source>
        <dbReference type="Google" id="ProtNLM"/>
    </source>
</evidence>
<evidence type="ECO:0000313" key="4">
    <source>
        <dbReference type="Proteomes" id="UP000185812"/>
    </source>
</evidence>
<gene>
    <name evidence="3" type="ORF">SAMN04488087_0414</name>
</gene>